<dbReference type="AlphaFoldDB" id="A0A9P4ITV4"/>
<dbReference type="SUPFAM" id="SSF47473">
    <property type="entry name" value="EF-hand"/>
    <property type="match status" value="1"/>
</dbReference>
<proteinExistence type="predicted"/>
<dbReference type="PANTHER" id="PTHR23048:SF0">
    <property type="entry name" value="CALMODULIN LIKE 3"/>
    <property type="match status" value="1"/>
</dbReference>
<dbReference type="Gene3D" id="1.10.238.10">
    <property type="entry name" value="EF-hand"/>
    <property type="match status" value="2"/>
</dbReference>
<dbReference type="GO" id="GO:0016460">
    <property type="term" value="C:myosin II complex"/>
    <property type="evidence" value="ECO:0007669"/>
    <property type="project" value="TreeGrafter"/>
</dbReference>
<dbReference type="CDD" id="cd00051">
    <property type="entry name" value="EFh"/>
    <property type="match status" value="1"/>
</dbReference>
<dbReference type="EMBL" id="ML996093">
    <property type="protein sequence ID" value="KAF2148266.1"/>
    <property type="molecule type" value="Genomic_DNA"/>
</dbReference>
<evidence type="ECO:0000256" key="2">
    <source>
        <dbReference type="ARBA" id="ARBA00022737"/>
    </source>
</evidence>
<accession>A0A9P4ITV4</accession>
<dbReference type="PANTHER" id="PTHR23048">
    <property type="entry name" value="MYOSIN LIGHT CHAIN 1, 3"/>
    <property type="match status" value="1"/>
</dbReference>
<keyword evidence="2" id="KW-0677">Repeat</keyword>
<dbReference type="InterPro" id="IPR011992">
    <property type="entry name" value="EF-hand-dom_pair"/>
</dbReference>
<dbReference type="GO" id="GO:0005509">
    <property type="term" value="F:calcium ion binding"/>
    <property type="evidence" value="ECO:0007669"/>
    <property type="project" value="InterPro"/>
</dbReference>
<dbReference type="Proteomes" id="UP000799439">
    <property type="component" value="Unassembled WGS sequence"/>
</dbReference>
<gene>
    <name evidence="4" type="ORF">K461DRAFT_297701</name>
</gene>
<evidence type="ECO:0000256" key="3">
    <source>
        <dbReference type="SAM" id="MobiDB-lite"/>
    </source>
</evidence>
<name>A0A9P4ITV4_9PEZI</name>
<protein>
    <recommendedName>
        <fullName evidence="1">Calmodulin</fullName>
    </recommendedName>
</protein>
<evidence type="ECO:0000313" key="5">
    <source>
        <dbReference type="Proteomes" id="UP000799439"/>
    </source>
</evidence>
<dbReference type="InterPro" id="IPR002048">
    <property type="entry name" value="EF_hand_dom"/>
</dbReference>
<feature type="region of interest" description="Disordered" evidence="3">
    <location>
        <begin position="1"/>
        <end position="32"/>
    </location>
</feature>
<dbReference type="OrthoDB" id="26525at2759"/>
<comment type="caution">
    <text evidence="4">The sequence shown here is derived from an EMBL/GenBank/DDBJ whole genome shotgun (WGS) entry which is preliminary data.</text>
</comment>
<organism evidence="4 5">
    <name type="scientific">Myriangium duriaei CBS 260.36</name>
    <dbReference type="NCBI Taxonomy" id="1168546"/>
    <lineage>
        <taxon>Eukaryota</taxon>
        <taxon>Fungi</taxon>
        <taxon>Dikarya</taxon>
        <taxon>Ascomycota</taxon>
        <taxon>Pezizomycotina</taxon>
        <taxon>Dothideomycetes</taxon>
        <taxon>Dothideomycetidae</taxon>
        <taxon>Myriangiales</taxon>
        <taxon>Myriangiaceae</taxon>
        <taxon>Myriangium</taxon>
    </lineage>
</organism>
<dbReference type="InterPro" id="IPR050230">
    <property type="entry name" value="CALM/Myosin/TropC-like"/>
</dbReference>
<evidence type="ECO:0000256" key="1">
    <source>
        <dbReference type="ARBA" id="ARBA00020786"/>
    </source>
</evidence>
<sequence>MPPKRRAPGKAPAARAPAPRRSRLAKEHNCSAAHEAEIRTAWALFSASDPSASTSKKKGSASADDLSDTVIPTRDVRKCLIALNAPPSSKEELAEIVETLDPESNGSVAWEHFFAVAVMKVQSRFEDEEMEDEEGEGDGAAGLAEVRAAFRLFTRDEGQVITLAHLRRVARELREEVDEKTLRDMIREANGEGKASGATVGIEEFADVMRRAGVFG</sequence>
<evidence type="ECO:0000313" key="4">
    <source>
        <dbReference type="EMBL" id="KAF2148266.1"/>
    </source>
</evidence>
<keyword evidence="5" id="KW-1185">Reference proteome</keyword>
<reference evidence="4" key="1">
    <citation type="journal article" date="2020" name="Stud. Mycol.">
        <title>101 Dothideomycetes genomes: a test case for predicting lifestyles and emergence of pathogens.</title>
        <authorList>
            <person name="Haridas S."/>
            <person name="Albert R."/>
            <person name="Binder M."/>
            <person name="Bloem J."/>
            <person name="Labutti K."/>
            <person name="Salamov A."/>
            <person name="Andreopoulos B."/>
            <person name="Baker S."/>
            <person name="Barry K."/>
            <person name="Bills G."/>
            <person name="Bluhm B."/>
            <person name="Cannon C."/>
            <person name="Castanera R."/>
            <person name="Culley D."/>
            <person name="Daum C."/>
            <person name="Ezra D."/>
            <person name="Gonzalez J."/>
            <person name="Henrissat B."/>
            <person name="Kuo A."/>
            <person name="Liang C."/>
            <person name="Lipzen A."/>
            <person name="Lutzoni F."/>
            <person name="Magnuson J."/>
            <person name="Mondo S."/>
            <person name="Nolan M."/>
            <person name="Ohm R."/>
            <person name="Pangilinan J."/>
            <person name="Park H.-J."/>
            <person name="Ramirez L."/>
            <person name="Alfaro M."/>
            <person name="Sun H."/>
            <person name="Tritt A."/>
            <person name="Yoshinaga Y."/>
            <person name="Zwiers L.-H."/>
            <person name="Turgeon B."/>
            <person name="Goodwin S."/>
            <person name="Spatafora J."/>
            <person name="Crous P."/>
            <person name="Grigoriev I."/>
        </authorList>
    </citation>
    <scope>NUCLEOTIDE SEQUENCE</scope>
    <source>
        <strain evidence="4">CBS 260.36</strain>
    </source>
</reference>